<dbReference type="EMBL" id="JACCFW010000001">
    <property type="protein sequence ID" value="NYJ74519.1"/>
    <property type="molecule type" value="Genomic_DNA"/>
</dbReference>
<evidence type="ECO:0000256" key="4">
    <source>
        <dbReference type="ARBA" id="ARBA00022723"/>
    </source>
</evidence>
<dbReference type="InterPro" id="IPR019741">
    <property type="entry name" value="Galactokinase_CS"/>
</dbReference>
<feature type="domain" description="GHMP kinase C-terminal" evidence="14">
    <location>
        <begin position="282"/>
        <end position="356"/>
    </location>
</feature>
<evidence type="ECO:0000313" key="17">
    <source>
        <dbReference type="Proteomes" id="UP000571817"/>
    </source>
</evidence>
<feature type="binding site" evidence="11">
    <location>
        <position position="219"/>
    </location>
    <ligand>
        <name>substrate</name>
    </ligand>
</feature>
<reference evidence="16 17" key="1">
    <citation type="submission" date="2020-07" db="EMBL/GenBank/DDBJ databases">
        <title>Sequencing the genomes of 1000 actinobacteria strains.</title>
        <authorList>
            <person name="Klenk H.-P."/>
        </authorList>
    </citation>
    <scope>NUCLEOTIDE SEQUENCE [LARGE SCALE GENOMIC DNA]</scope>
    <source>
        <strain evidence="16 17">DSM 29531</strain>
    </source>
</reference>
<evidence type="ECO:0000259" key="15">
    <source>
        <dbReference type="Pfam" id="PF10509"/>
    </source>
</evidence>
<evidence type="ECO:0000256" key="2">
    <source>
        <dbReference type="ARBA" id="ARBA00022490"/>
    </source>
</evidence>
<feature type="domain" description="GHMP kinase N-terminal" evidence="13">
    <location>
        <begin position="88"/>
        <end position="173"/>
    </location>
</feature>
<protein>
    <recommendedName>
        <fullName evidence="11 12">Galactokinase</fullName>
        <ecNumber evidence="11 12">2.7.1.6</ecNumber>
    </recommendedName>
    <alternativeName>
        <fullName evidence="11">Galactose kinase</fullName>
    </alternativeName>
</protein>
<feature type="binding site" evidence="11">
    <location>
        <position position="155"/>
    </location>
    <ligand>
        <name>Mg(2+)</name>
        <dbReference type="ChEBI" id="CHEBI:18420"/>
    </ligand>
</feature>
<evidence type="ECO:0000256" key="12">
    <source>
        <dbReference type="NCBIfam" id="TIGR00131"/>
    </source>
</evidence>
<dbReference type="AlphaFoldDB" id="A0A853DEX4"/>
<dbReference type="InterPro" id="IPR000705">
    <property type="entry name" value="Galactokinase"/>
</dbReference>
<dbReference type="PANTHER" id="PTHR10457:SF7">
    <property type="entry name" value="GALACTOKINASE-RELATED"/>
    <property type="match status" value="1"/>
</dbReference>
<keyword evidence="6 11" id="KW-0418">Kinase</keyword>
<sequence>MSDDAFEAAYGRPAELAWHAPGRVNIIGEHTDYNDGFALPAALPLGVTAQVAARDDGVIRASSVQDDDAVTVPIVDLAPGSVQGWAGYVVGVIWAFREAGHHMPGLDIVVDGSVPIGSGLSSSAALECAVAGAVDDLFGLGSTPADLITVARRAENDYVGVPTGALDQSASVLCREAEALFIDFRSMDTRRVPLDLDGAGLRLLVIDTQARHQLADGEYAKRRAECARAAELLGVPMLRDIDDDGLAGALERLTDPVLRRRARHIVTENARTLQTVRVLEGQGDPRAIGALLLASHVSLRDDFEVSCRELDLAVSTAMDTGAHGARMTGGGFGGSAIALVDDTDTDAVTDAVQGAFAEAELTAPVIFAMQPARGAHRCDE</sequence>
<dbReference type="HAMAP" id="MF_00246">
    <property type="entry name" value="Galactokinase"/>
    <property type="match status" value="1"/>
</dbReference>
<dbReference type="GO" id="GO:0005524">
    <property type="term" value="F:ATP binding"/>
    <property type="evidence" value="ECO:0007669"/>
    <property type="project" value="UniProtKB-UniRule"/>
</dbReference>
<gene>
    <name evidence="11" type="primary">galK</name>
    <name evidence="16" type="ORF">HNR15_001482</name>
</gene>
<evidence type="ECO:0000256" key="1">
    <source>
        <dbReference type="ARBA" id="ARBA00006566"/>
    </source>
</evidence>
<dbReference type="GO" id="GO:0000287">
    <property type="term" value="F:magnesium ion binding"/>
    <property type="evidence" value="ECO:0007669"/>
    <property type="project" value="UniProtKB-UniRule"/>
</dbReference>
<dbReference type="InterPro" id="IPR019539">
    <property type="entry name" value="GalKase_N"/>
</dbReference>
<dbReference type="Pfam" id="PF00288">
    <property type="entry name" value="GHMP_kinases_N"/>
    <property type="match status" value="1"/>
</dbReference>
<dbReference type="InterPro" id="IPR022963">
    <property type="entry name" value="Galactokinase_bac"/>
</dbReference>
<dbReference type="GO" id="GO:0006012">
    <property type="term" value="P:galactose metabolic process"/>
    <property type="evidence" value="ECO:0007669"/>
    <property type="project" value="UniProtKB-UniRule"/>
</dbReference>
<evidence type="ECO:0000256" key="9">
    <source>
        <dbReference type="ARBA" id="ARBA00023144"/>
    </source>
</evidence>
<keyword evidence="8 11" id="KW-0460">Magnesium</keyword>
<dbReference type="RefSeq" id="WP_179480461.1">
    <property type="nucleotide sequence ID" value="NZ_JACCFW010000001.1"/>
</dbReference>
<keyword evidence="4 11" id="KW-0479">Metal-binding</keyword>
<dbReference type="PROSITE" id="PS00627">
    <property type="entry name" value="GHMP_KINASES_ATP"/>
    <property type="match status" value="1"/>
</dbReference>
<evidence type="ECO:0000313" key="16">
    <source>
        <dbReference type="EMBL" id="NYJ74519.1"/>
    </source>
</evidence>
<dbReference type="SUPFAM" id="SSF55060">
    <property type="entry name" value="GHMP Kinase, C-terminal domain"/>
    <property type="match status" value="1"/>
</dbReference>
<keyword evidence="17" id="KW-1185">Reference proteome</keyword>
<feature type="binding site" evidence="11">
    <location>
        <begin position="29"/>
        <end position="32"/>
    </location>
    <ligand>
        <name>substrate</name>
    </ligand>
</feature>
<evidence type="ECO:0000256" key="10">
    <source>
        <dbReference type="ARBA" id="ARBA00023277"/>
    </source>
</evidence>
<dbReference type="GO" id="GO:0005829">
    <property type="term" value="C:cytosol"/>
    <property type="evidence" value="ECO:0007669"/>
    <property type="project" value="TreeGrafter"/>
</dbReference>
<comment type="pathway">
    <text evidence="11">Carbohydrate metabolism; galactose metabolism.</text>
</comment>
<dbReference type="InterPro" id="IPR006203">
    <property type="entry name" value="GHMP_knse_ATP-bd_CS"/>
</dbReference>
<accession>A0A853DEX4</accession>
<dbReference type="FunFam" id="3.30.70.890:FF:000001">
    <property type="entry name" value="Galactokinase"/>
    <property type="match status" value="1"/>
</dbReference>
<keyword evidence="5 11" id="KW-0547">Nucleotide-binding</keyword>
<evidence type="ECO:0000256" key="7">
    <source>
        <dbReference type="ARBA" id="ARBA00022840"/>
    </source>
</evidence>
<evidence type="ECO:0000259" key="13">
    <source>
        <dbReference type="Pfam" id="PF00288"/>
    </source>
</evidence>
<dbReference type="PIRSF" id="PIRSF000530">
    <property type="entry name" value="Galactokinase"/>
    <property type="match status" value="1"/>
</dbReference>
<dbReference type="EC" id="2.7.1.6" evidence="11 12"/>
<evidence type="ECO:0000256" key="5">
    <source>
        <dbReference type="ARBA" id="ARBA00022741"/>
    </source>
</evidence>
<comment type="similarity">
    <text evidence="1 11">Belongs to the GHMP kinase family. GalK subfamily.</text>
</comment>
<proteinExistence type="inferred from homology"/>
<organism evidence="16 17">
    <name type="scientific">Allobranchiibius huperziae</name>
    <dbReference type="NCBI Taxonomy" id="1874116"/>
    <lineage>
        <taxon>Bacteria</taxon>
        <taxon>Bacillati</taxon>
        <taxon>Actinomycetota</taxon>
        <taxon>Actinomycetes</taxon>
        <taxon>Micrococcales</taxon>
        <taxon>Dermacoccaceae</taxon>
        <taxon>Allobranchiibius</taxon>
    </lineage>
</organism>
<feature type="binding site" evidence="11">
    <location>
        <begin position="117"/>
        <end position="123"/>
    </location>
    <ligand>
        <name>ATP</name>
        <dbReference type="ChEBI" id="CHEBI:30616"/>
    </ligand>
</feature>
<dbReference type="PRINTS" id="PR00473">
    <property type="entry name" value="GALCTOKINASE"/>
</dbReference>
<comment type="subcellular location">
    <subcellularLocation>
        <location evidence="11">Cytoplasm</location>
    </subcellularLocation>
</comment>
<comment type="function">
    <text evidence="11">Catalyzes the transfer of the gamma-phosphate of ATP to D-galactose to form alpha-D-galactose-1-phosphate (Gal-1-P).</text>
</comment>
<dbReference type="InterPro" id="IPR014721">
    <property type="entry name" value="Ribsml_uS5_D2-typ_fold_subgr"/>
</dbReference>
<keyword evidence="7 11" id="KW-0067">ATP-binding</keyword>
<comment type="catalytic activity">
    <reaction evidence="11">
        <text>alpha-D-galactose + ATP = alpha-D-galactose 1-phosphate + ADP + H(+)</text>
        <dbReference type="Rhea" id="RHEA:13553"/>
        <dbReference type="ChEBI" id="CHEBI:15378"/>
        <dbReference type="ChEBI" id="CHEBI:28061"/>
        <dbReference type="ChEBI" id="CHEBI:30616"/>
        <dbReference type="ChEBI" id="CHEBI:58336"/>
        <dbReference type="ChEBI" id="CHEBI:456216"/>
        <dbReference type="EC" id="2.7.1.6"/>
    </reaction>
</comment>
<evidence type="ECO:0000256" key="8">
    <source>
        <dbReference type="ARBA" id="ARBA00022842"/>
    </source>
</evidence>
<feature type="domain" description="Galactokinase N-terminal" evidence="15">
    <location>
        <begin position="5"/>
        <end position="52"/>
    </location>
</feature>
<dbReference type="SUPFAM" id="SSF54211">
    <property type="entry name" value="Ribosomal protein S5 domain 2-like"/>
    <property type="match status" value="1"/>
</dbReference>
<feature type="binding site" evidence="11">
    <location>
        <position position="63"/>
    </location>
    <ligand>
        <name>ATP</name>
        <dbReference type="ChEBI" id="CHEBI:30616"/>
    </ligand>
</feature>
<dbReference type="Pfam" id="PF08544">
    <property type="entry name" value="GHMP_kinases_C"/>
    <property type="match status" value="1"/>
</dbReference>
<comment type="caution">
    <text evidence="16">The sequence shown here is derived from an EMBL/GenBank/DDBJ whole genome shotgun (WGS) entry which is preliminary data.</text>
</comment>
<dbReference type="PANTHER" id="PTHR10457">
    <property type="entry name" value="MEVALONATE KINASE/GALACTOKINASE"/>
    <property type="match status" value="1"/>
</dbReference>
<evidence type="ECO:0000256" key="6">
    <source>
        <dbReference type="ARBA" id="ARBA00022777"/>
    </source>
</evidence>
<dbReference type="NCBIfam" id="TIGR00131">
    <property type="entry name" value="gal_kin"/>
    <property type="match status" value="1"/>
</dbReference>
<dbReference type="UniPathway" id="UPA00214"/>
<dbReference type="Gene3D" id="3.30.230.10">
    <property type="match status" value="1"/>
</dbReference>
<keyword evidence="2 11" id="KW-0963">Cytoplasm</keyword>
<dbReference type="PROSITE" id="PS00106">
    <property type="entry name" value="GALACTOKINASE"/>
    <property type="match status" value="1"/>
</dbReference>
<dbReference type="PRINTS" id="PR00959">
    <property type="entry name" value="MEVGALKINASE"/>
</dbReference>
<dbReference type="InterPro" id="IPR013750">
    <property type="entry name" value="GHMP_kinase_C_dom"/>
</dbReference>
<keyword evidence="9 11" id="KW-0299">Galactose metabolism</keyword>
<evidence type="ECO:0000256" key="3">
    <source>
        <dbReference type="ARBA" id="ARBA00022679"/>
    </source>
</evidence>
<dbReference type="Pfam" id="PF10509">
    <property type="entry name" value="GalKase_gal_bdg"/>
    <property type="match status" value="1"/>
</dbReference>
<feature type="site" description="Transition state stabilizer" evidence="11">
    <location>
        <position position="23"/>
    </location>
</feature>
<evidence type="ECO:0000259" key="14">
    <source>
        <dbReference type="Pfam" id="PF08544"/>
    </source>
</evidence>
<keyword evidence="3 11" id="KW-0808">Transferase</keyword>
<dbReference type="InterPro" id="IPR020568">
    <property type="entry name" value="Ribosomal_Su5_D2-typ_SF"/>
</dbReference>
<dbReference type="Gene3D" id="3.30.70.890">
    <property type="entry name" value="GHMP kinase, C-terminal domain"/>
    <property type="match status" value="1"/>
</dbReference>
<name>A0A853DEX4_9MICO</name>
<dbReference type="InterPro" id="IPR036554">
    <property type="entry name" value="GHMP_kinase_C_sf"/>
</dbReference>
<dbReference type="GO" id="GO:0004335">
    <property type="term" value="F:galactokinase activity"/>
    <property type="evidence" value="ECO:0007669"/>
    <property type="project" value="UniProtKB-UniRule"/>
</dbReference>
<keyword evidence="10 11" id="KW-0119">Carbohydrate metabolism</keyword>
<evidence type="ECO:0000256" key="11">
    <source>
        <dbReference type="HAMAP-Rule" id="MF_00246"/>
    </source>
</evidence>
<dbReference type="Proteomes" id="UP000571817">
    <property type="component" value="Unassembled WGS sequence"/>
</dbReference>
<dbReference type="InterPro" id="IPR006206">
    <property type="entry name" value="Mevalonate/galactokinase"/>
</dbReference>
<dbReference type="InterPro" id="IPR006204">
    <property type="entry name" value="GHMP_kinase_N_dom"/>
</dbReference>
<feature type="binding site" evidence="11">
    <location>
        <position position="123"/>
    </location>
    <ligand>
        <name>Mg(2+)</name>
        <dbReference type="ChEBI" id="CHEBI:18420"/>
    </ligand>
</feature>
<dbReference type="FunFam" id="3.30.230.10:FF:000017">
    <property type="entry name" value="Galactokinase"/>
    <property type="match status" value="1"/>
</dbReference>
<feature type="active site" description="Proton acceptor" evidence="11">
    <location>
        <position position="167"/>
    </location>
</feature>